<keyword evidence="3" id="KW-1185">Reference proteome</keyword>
<proteinExistence type="predicted"/>
<protein>
    <recommendedName>
        <fullName evidence="4">EF-hand domain-containing protein</fullName>
    </recommendedName>
</protein>
<reference evidence="1 3" key="2">
    <citation type="journal article" date="2018" name="Plant J.">
        <title>The Physcomitrella patens chromosome-scale assembly reveals moss genome structure and evolution.</title>
        <authorList>
            <person name="Lang D."/>
            <person name="Ullrich K.K."/>
            <person name="Murat F."/>
            <person name="Fuchs J."/>
            <person name="Jenkins J."/>
            <person name="Haas F.B."/>
            <person name="Piednoel M."/>
            <person name="Gundlach H."/>
            <person name="Van Bel M."/>
            <person name="Meyberg R."/>
            <person name="Vives C."/>
            <person name="Morata J."/>
            <person name="Symeonidi A."/>
            <person name="Hiss M."/>
            <person name="Muchero W."/>
            <person name="Kamisugi Y."/>
            <person name="Saleh O."/>
            <person name="Blanc G."/>
            <person name="Decker E.L."/>
            <person name="van Gessel N."/>
            <person name="Grimwood J."/>
            <person name="Hayes R.D."/>
            <person name="Graham S.W."/>
            <person name="Gunter L.E."/>
            <person name="McDaniel S.F."/>
            <person name="Hoernstein S.N.W."/>
            <person name="Larsson A."/>
            <person name="Li F.W."/>
            <person name="Perroud P.F."/>
            <person name="Phillips J."/>
            <person name="Ranjan P."/>
            <person name="Rokshar D.S."/>
            <person name="Rothfels C.J."/>
            <person name="Schneider L."/>
            <person name="Shu S."/>
            <person name="Stevenson D.W."/>
            <person name="Thummler F."/>
            <person name="Tillich M."/>
            <person name="Villarreal Aguilar J.C."/>
            <person name="Widiez T."/>
            <person name="Wong G.K."/>
            <person name="Wymore A."/>
            <person name="Zhang Y."/>
            <person name="Zimmer A.D."/>
            <person name="Quatrano R.S."/>
            <person name="Mayer K.F.X."/>
            <person name="Goodstein D."/>
            <person name="Casacuberta J.M."/>
            <person name="Vandepoele K."/>
            <person name="Reski R."/>
            <person name="Cuming A.C."/>
            <person name="Tuskan G.A."/>
            <person name="Maumus F."/>
            <person name="Salse J."/>
            <person name="Schmutz J."/>
            <person name="Rensing S.A."/>
        </authorList>
    </citation>
    <scope>NUCLEOTIDE SEQUENCE [LARGE SCALE GENOMIC DNA]</scope>
    <source>
        <strain evidence="2 3">cv. Gransden 2004</strain>
    </source>
</reference>
<evidence type="ECO:0008006" key="4">
    <source>
        <dbReference type="Google" id="ProtNLM"/>
    </source>
</evidence>
<evidence type="ECO:0000313" key="1">
    <source>
        <dbReference type="EMBL" id="PNR37766.1"/>
    </source>
</evidence>
<name>A0A2K1J8B8_PHYPA</name>
<dbReference type="EnsemblPlants" id="Pp3c16_12560V3.1">
    <property type="protein sequence ID" value="Pp3c16_12560V3.1"/>
    <property type="gene ID" value="Pp3c16_12560"/>
</dbReference>
<reference evidence="1 3" key="1">
    <citation type="journal article" date="2008" name="Science">
        <title>The Physcomitrella genome reveals evolutionary insights into the conquest of land by plants.</title>
        <authorList>
            <person name="Rensing S."/>
            <person name="Lang D."/>
            <person name="Zimmer A."/>
            <person name="Terry A."/>
            <person name="Salamov A."/>
            <person name="Shapiro H."/>
            <person name="Nishiyama T."/>
            <person name="Perroud P.-F."/>
            <person name="Lindquist E."/>
            <person name="Kamisugi Y."/>
            <person name="Tanahashi T."/>
            <person name="Sakakibara K."/>
            <person name="Fujita T."/>
            <person name="Oishi K."/>
            <person name="Shin-I T."/>
            <person name="Kuroki Y."/>
            <person name="Toyoda A."/>
            <person name="Suzuki Y."/>
            <person name="Hashimoto A."/>
            <person name="Yamaguchi K."/>
            <person name="Sugano A."/>
            <person name="Kohara Y."/>
            <person name="Fujiyama A."/>
            <person name="Anterola A."/>
            <person name="Aoki S."/>
            <person name="Ashton N."/>
            <person name="Barbazuk W.B."/>
            <person name="Barker E."/>
            <person name="Bennetzen J."/>
            <person name="Bezanilla M."/>
            <person name="Blankenship R."/>
            <person name="Cho S.H."/>
            <person name="Dutcher S."/>
            <person name="Estelle M."/>
            <person name="Fawcett J.A."/>
            <person name="Gundlach H."/>
            <person name="Hanada K."/>
            <person name="Heyl A."/>
            <person name="Hicks K.A."/>
            <person name="Hugh J."/>
            <person name="Lohr M."/>
            <person name="Mayer K."/>
            <person name="Melkozernov A."/>
            <person name="Murata T."/>
            <person name="Nelson D."/>
            <person name="Pils B."/>
            <person name="Prigge M."/>
            <person name="Reiss B."/>
            <person name="Renner T."/>
            <person name="Rombauts S."/>
            <person name="Rushton P."/>
            <person name="Sanderfoot A."/>
            <person name="Schween G."/>
            <person name="Shiu S.-H."/>
            <person name="Stueber K."/>
            <person name="Theodoulou F.L."/>
            <person name="Tu H."/>
            <person name="Van de Peer Y."/>
            <person name="Verrier P.J."/>
            <person name="Waters E."/>
            <person name="Wood A."/>
            <person name="Yang L."/>
            <person name="Cove D."/>
            <person name="Cuming A."/>
            <person name="Hasebe M."/>
            <person name="Lucas S."/>
            <person name="Mishler D.B."/>
            <person name="Reski R."/>
            <person name="Grigoriev I."/>
            <person name="Quatrano R.S."/>
            <person name="Boore J.L."/>
        </authorList>
    </citation>
    <scope>NUCLEOTIDE SEQUENCE [LARGE SCALE GENOMIC DNA]</scope>
    <source>
        <strain evidence="2 3">cv. Gransden 2004</strain>
    </source>
</reference>
<dbReference type="AlphaFoldDB" id="A0A2K1J8B8"/>
<evidence type="ECO:0000313" key="2">
    <source>
        <dbReference type="EnsemblPlants" id="Pp3c16_12560V3.1"/>
    </source>
</evidence>
<reference evidence="2" key="3">
    <citation type="submission" date="2020-12" db="UniProtKB">
        <authorList>
            <consortium name="EnsemblPlants"/>
        </authorList>
    </citation>
    <scope>IDENTIFICATION</scope>
</reference>
<dbReference type="Gramene" id="Pp3c16_12560V3.1">
    <property type="protein sequence ID" value="Pp3c16_12560V3.1"/>
    <property type="gene ID" value="Pp3c16_12560"/>
</dbReference>
<dbReference type="InParanoid" id="A0A2K1J8B8"/>
<dbReference type="EMBL" id="ABEU02000016">
    <property type="protein sequence ID" value="PNR37766.1"/>
    <property type="molecule type" value="Genomic_DNA"/>
</dbReference>
<gene>
    <name evidence="1" type="ORF">PHYPA_020875</name>
</gene>
<sequence length="36" mass="4426">MKTEAIFKCLDLNWNSVITPNEMQYFYDEEFYQKSV</sequence>
<accession>A0A2K1J8B8</accession>
<evidence type="ECO:0000313" key="3">
    <source>
        <dbReference type="Proteomes" id="UP000006727"/>
    </source>
</evidence>
<dbReference type="Proteomes" id="UP000006727">
    <property type="component" value="Chromosome 16"/>
</dbReference>
<organism evidence="1">
    <name type="scientific">Physcomitrium patens</name>
    <name type="common">Spreading-leaved earth moss</name>
    <name type="synonym">Physcomitrella patens</name>
    <dbReference type="NCBI Taxonomy" id="3218"/>
    <lineage>
        <taxon>Eukaryota</taxon>
        <taxon>Viridiplantae</taxon>
        <taxon>Streptophyta</taxon>
        <taxon>Embryophyta</taxon>
        <taxon>Bryophyta</taxon>
        <taxon>Bryophytina</taxon>
        <taxon>Bryopsida</taxon>
        <taxon>Funariidae</taxon>
        <taxon>Funariales</taxon>
        <taxon>Funariaceae</taxon>
        <taxon>Physcomitrium</taxon>
    </lineage>
</organism>